<dbReference type="GO" id="GO:0055120">
    <property type="term" value="C:striated muscle dense body"/>
    <property type="evidence" value="ECO:0007669"/>
    <property type="project" value="TreeGrafter"/>
</dbReference>
<dbReference type="AlphaFoldDB" id="A0A914PWB6"/>
<dbReference type="GO" id="GO:0016529">
    <property type="term" value="C:sarcoplasmic reticulum"/>
    <property type="evidence" value="ECO:0007669"/>
    <property type="project" value="TreeGrafter"/>
</dbReference>
<dbReference type="Gene3D" id="3.40.570.10">
    <property type="entry name" value="Extracellular Endonuclease, subunit A"/>
    <property type="match status" value="1"/>
</dbReference>
<dbReference type="Gene3D" id="3.40.720.10">
    <property type="entry name" value="Alkaline Phosphatase, subunit A"/>
    <property type="match status" value="1"/>
</dbReference>
<dbReference type="WBParaSite" id="PDA_v2.g23086.t1">
    <property type="protein sequence ID" value="PDA_v2.g23086.t1"/>
    <property type="gene ID" value="PDA_v2.g23086"/>
</dbReference>
<evidence type="ECO:0000313" key="4">
    <source>
        <dbReference type="WBParaSite" id="PDA_v2.g23086.t1"/>
    </source>
</evidence>
<dbReference type="Proteomes" id="UP000887578">
    <property type="component" value="Unplaced"/>
</dbReference>
<sequence>MIFVDAMLNYLFHRLDQQQLLGCINIILISDHGMQSLRPDHFVKIFEDERIMNSKDAYIKATSAAHIYLKGDLAKLSNPLDAFPHLMCQKGEYYRAYTAKTMPRNRHYTGRRVGEIFLDTVIGAVPMENKKKYEEWQNKGGHGYNNVLKLPLSNETFCYGTQQLGYSQSLSEMNLCELHFCNASIMLDNEQKPIITQSLIRHPIPNIDHRANCSLRIHDGNLTECQRKSFKGTISLFSKNSINYYFEQARIPAPKGFIDGAWKSLVEMISKYTQHYSTLRIWAGPIWDNDNNGLIDPIRNGKNASHVFIVLLRCSAGNWASDFTHCKDETKTRDPTVYLFQNMARVRDVELLTDFEFFIDRNFYSPKMALQLRTEVKEELWQLEQDIQH</sequence>
<evidence type="ECO:0000313" key="3">
    <source>
        <dbReference type="Proteomes" id="UP000887578"/>
    </source>
</evidence>
<dbReference type="PANTHER" id="PTHR10151:SF114">
    <property type="entry name" value="ECTONUCLEOTIDE PYROPHOSPHATASE_PHOSPHODIESTERASE C27A7.3"/>
    <property type="match status" value="1"/>
</dbReference>
<dbReference type="InterPro" id="IPR002591">
    <property type="entry name" value="Phosphodiest/P_Trfase"/>
</dbReference>
<name>A0A914PWB6_9BILA</name>
<dbReference type="SUPFAM" id="SSF53649">
    <property type="entry name" value="Alkaline phosphatase-like"/>
    <property type="match status" value="1"/>
</dbReference>
<proteinExistence type="predicted"/>
<dbReference type="InterPro" id="IPR017850">
    <property type="entry name" value="Alkaline_phosphatase_core_sf"/>
</dbReference>
<dbReference type="Pfam" id="PF01663">
    <property type="entry name" value="Phosphodiest"/>
    <property type="match status" value="1"/>
</dbReference>
<keyword evidence="3" id="KW-1185">Reference proteome</keyword>
<keyword evidence="1" id="KW-0378">Hydrolase</keyword>
<dbReference type="PANTHER" id="PTHR10151">
    <property type="entry name" value="ECTONUCLEOTIDE PYROPHOSPHATASE/PHOSPHODIESTERASE"/>
    <property type="match status" value="1"/>
</dbReference>
<organism evidence="3 4">
    <name type="scientific">Panagrolaimus davidi</name>
    <dbReference type="NCBI Taxonomy" id="227884"/>
    <lineage>
        <taxon>Eukaryota</taxon>
        <taxon>Metazoa</taxon>
        <taxon>Ecdysozoa</taxon>
        <taxon>Nematoda</taxon>
        <taxon>Chromadorea</taxon>
        <taxon>Rhabditida</taxon>
        <taxon>Tylenchina</taxon>
        <taxon>Panagrolaimomorpha</taxon>
        <taxon>Panagrolaimoidea</taxon>
        <taxon>Panagrolaimidae</taxon>
        <taxon>Panagrolaimus</taxon>
    </lineage>
</organism>
<evidence type="ECO:0000256" key="1">
    <source>
        <dbReference type="ARBA" id="ARBA00022801"/>
    </source>
</evidence>
<accession>A0A914PWB6</accession>
<protein>
    <submittedName>
        <fullName evidence="4">Uncharacterized protein</fullName>
    </submittedName>
</protein>
<dbReference type="GO" id="GO:0031674">
    <property type="term" value="C:I band"/>
    <property type="evidence" value="ECO:0007669"/>
    <property type="project" value="TreeGrafter"/>
</dbReference>
<reference evidence="4" key="1">
    <citation type="submission" date="2022-11" db="UniProtKB">
        <authorList>
            <consortium name="WormBaseParasite"/>
        </authorList>
    </citation>
    <scope>IDENTIFICATION</scope>
</reference>
<dbReference type="InterPro" id="IPR044929">
    <property type="entry name" value="DNA/RNA_non-sp_Endonuclease_sf"/>
</dbReference>
<dbReference type="GO" id="GO:0016787">
    <property type="term" value="F:hydrolase activity"/>
    <property type="evidence" value="ECO:0007669"/>
    <property type="project" value="UniProtKB-KW"/>
</dbReference>
<evidence type="ECO:0000256" key="2">
    <source>
        <dbReference type="ARBA" id="ARBA00023180"/>
    </source>
</evidence>
<keyword evidence="2" id="KW-0325">Glycoprotein</keyword>